<organism evidence="1 2">
    <name type="scientific">Eumeta variegata</name>
    <name type="common">Bagworm moth</name>
    <name type="synonym">Eumeta japonica</name>
    <dbReference type="NCBI Taxonomy" id="151549"/>
    <lineage>
        <taxon>Eukaryota</taxon>
        <taxon>Metazoa</taxon>
        <taxon>Ecdysozoa</taxon>
        <taxon>Arthropoda</taxon>
        <taxon>Hexapoda</taxon>
        <taxon>Insecta</taxon>
        <taxon>Pterygota</taxon>
        <taxon>Neoptera</taxon>
        <taxon>Endopterygota</taxon>
        <taxon>Lepidoptera</taxon>
        <taxon>Glossata</taxon>
        <taxon>Ditrysia</taxon>
        <taxon>Tineoidea</taxon>
        <taxon>Psychidae</taxon>
        <taxon>Oiketicinae</taxon>
        <taxon>Eumeta</taxon>
    </lineage>
</organism>
<dbReference type="EMBL" id="BGZK01000144">
    <property type="protein sequence ID" value="GBP22821.1"/>
    <property type="molecule type" value="Genomic_DNA"/>
</dbReference>
<accession>A0A4C1U8Z0</accession>
<sequence>MGDRSDNWQGKLLKWWLRRQHRTAGQVDDPIGAWCPYSLQMLQDRLSGISTKKYLVGYLNLRQITICSSQHTYTCSCKTQALDGQAHPDVGDAQQLEGETFQVHDRYKRAHQAATFLI</sequence>
<evidence type="ECO:0000313" key="1">
    <source>
        <dbReference type="EMBL" id="GBP22821.1"/>
    </source>
</evidence>
<proteinExistence type="predicted"/>
<dbReference type="Proteomes" id="UP000299102">
    <property type="component" value="Unassembled WGS sequence"/>
</dbReference>
<comment type="caution">
    <text evidence="1">The sequence shown here is derived from an EMBL/GenBank/DDBJ whole genome shotgun (WGS) entry which is preliminary data.</text>
</comment>
<name>A0A4C1U8Z0_EUMVA</name>
<evidence type="ECO:0000313" key="2">
    <source>
        <dbReference type="Proteomes" id="UP000299102"/>
    </source>
</evidence>
<reference evidence="1 2" key="1">
    <citation type="journal article" date="2019" name="Commun. Biol.">
        <title>The bagworm genome reveals a unique fibroin gene that provides high tensile strength.</title>
        <authorList>
            <person name="Kono N."/>
            <person name="Nakamura H."/>
            <person name="Ohtoshi R."/>
            <person name="Tomita M."/>
            <person name="Numata K."/>
            <person name="Arakawa K."/>
        </authorList>
    </citation>
    <scope>NUCLEOTIDE SEQUENCE [LARGE SCALE GENOMIC DNA]</scope>
</reference>
<dbReference type="AlphaFoldDB" id="A0A4C1U8Z0"/>
<keyword evidence="2" id="KW-1185">Reference proteome</keyword>
<gene>
    <name evidence="1" type="ORF">EVAR_17175_1</name>
</gene>
<protein>
    <submittedName>
        <fullName evidence="1">Uncharacterized protein</fullName>
    </submittedName>
</protein>